<keyword evidence="3" id="KW-1185">Reference proteome</keyword>
<dbReference type="SUPFAM" id="SSF55729">
    <property type="entry name" value="Acyl-CoA N-acyltransferases (Nat)"/>
    <property type="match status" value="1"/>
</dbReference>
<accession>A0A1S1HWY2</accession>
<name>A0A1S1HWY2_PROST</name>
<evidence type="ECO:0000259" key="1">
    <source>
        <dbReference type="PROSITE" id="PS51186"/>
    </source>
</evidence>
<reference evidence="2 3" key="1">
    <citation type="submission" date="2016-03" db="EMBL/GenBank/DDBJ databases">
        <title>Genome sequence of Providencia stuartii strain, isolated from the salivary glands of larval Lucilia sericata.</title>
        <authorList>
            <person name="Yuan Y."/>
            <person name="Zhang Y."/>
            <person name="Fu S."/>
            <person name="Crippen T.L."/>
            <person name="Visi D."/>
            <person name="Benbow M.E."/>
            <person name="Allen M."/>
            <person name="Tomberlin J.K."/>
            <person name="Sze S.-H."/>
            <person name="Tarone A.M."/>
        </authorList>
    </citation>
    <scope>NUCLEOTIDE SEQUENCE [LARGE SCALE GENOMIC DNA]</scope>
    <source>
        <strain evidence="2 3">Crippen</strain>
    </source>
</reference>
<gene>
    <name evidence="2" type="ORF">A3Q29_00520</name>
</gene>
<dbReference type="RefSeq" id="WP_070924837.1">
    <property type="nucleotide sequence ID" value="NZ_VAUE01000030.1"/>
</dbReference>
<dbReference type="OrthoDB" id="6456007at2"/>
<dbReference type="Pfam" id="PF13673">
    <property type="entry name" value="Acetyltransf_10"/>
    <property type="match status" value="1"/>
</dbReference>
<keyword evidence="2" id="KW-0808">Transferase</keyword>
<comment type="caution">
    <text evidence="2">The sequence shown here is derived from an EMBL/GenBank/DDBJ whole genome shotgun (WGS) entry which is preliminary data.</text>
</comment>
<dbReference type="AlphaFoldDB" id="A0A1S1HWY2"/>
<dbReference type="GO" id="GO:0016747">
    <property type="term" value="F:acyltransferase activity, transferring groups other than amino-acyl groups"/>
    <property type="evidence" value="ECO:0007669"/>
    <property type="project" value="InterPro"/>
</dbReference>
<dbReference type="Gene3D" id="3.40.630.30">
    <property type="match status" value="1"/>
</dbReference>
<dbReference type="Proteomes" id="UP000179588">
    <property type="component" value="Unassembled WGS sequence"/>
</dbReference>
<organism evidence="2 3">
    <name type="scientific">Providencia stuartii</name>
    <dbReference type="NCBI Taxonomy" id="588"/>
    <lineage>
        <taxon>Bacteria</taxon>
        <taxon>Pseudomonadati</taxon>
        <taxon>Pseudomonadota</taxon>
        <taxon>Gammaproteobacteria</taxon>
        <taxon>Enterobacterales</taxon>
        <taxon>Morganellaceae</taxon>
        <taxon>Providencia</taxon>
    </lineage>
</organism>
<dbReference type="InterPro" id="IPR016181">
    <property type="entry name" value="Acyl_CoA_acyltransferase"/>
</dbReference>
<evidence type="ECO:0000313" key="3">
    <source>
        <dbReference type="Proteomes" id="UP000179588"/>
    </source>
</evidence>
<proteinExistence type="predicted"/>
<dbReference type="PROSITE" id="PS51186">
    <property type="entry name" value="GNAT"/>
    <property type="match status" value="1"/>
</dbReference>
<sequence length="178" mass="20449">MTIKYRFLHTSQLTPREKEMLFSLLVEGFDNDFSDDDFQHTLGGMHVIAYDQQKMIGHVAIIQRNMAINNEPISVGYVEAMVVEQTYRRQGIGTHLMQHTNEIISSCYQLGLLSASEEGQQLYSSVGWKVWKGSLFELKQRQYMRSIEEEGGVMGWSANESIDFTASLYCDFRGGDQW</sequence>
<dbReference type="EMBL" id="LVIE01000001">
    <property type="protein sequence ID" value="OHT25876.1"/>
    <property type="molecule type" value="Genomic_DNA"/>
</dbReference>
<feature type="domain" description="N-acetyltransferase" evidence="1">
    <location>
        <begin position="8"/>
        <end position="159"/>
    </location>
</feature>
<dbReference type="InterPro" id="IPR000182">
    <property type="entry name" value="GNAT_dom"/>
</dbReference>
<protein>
    <submittedName>
        <fullName evidence="2">Aminoglycoside 2'-N-acetyltransferase</fullName>
    </submittedName>
</protein>
<dbReference type="CDD" id="cd04301">
    <property type="entry name" value="NAT_SF"/>
    <property type="match status" value="1"/>
</dbReference>
<evidence type="ECO:0000313" key="2">
    <source>
        <dbReference type="EMBL" id="OHT25876.1"/>
    </source>
</evidence>